<accession>A0ABR0WPQ6</accession>
<dbReference type="InterPro" id="IPR045281">
    <property type="entry name" value="CONSTANS-like"/>
</dbReference>
<evidence type="ECO:0000259" key="3">
    <source>
        <dbReference type="Pfam" id="PF06203"/>
    </source>
</evidence>
<evidence type="ECO:0000313" key="4">
    <source>
        <dbReference type="EMBL" id="KAK6149522.1"/>
    </source>
</evidence>
<evidence type="ECO:0000256" key="2">
    <source>
        <dbReference type="ARBA" id="ARBA00023242"/>
    </source>
</evidence>
<organism evidence="4 5">
    <name type="scientific">Rehmannia glutinosa</name>
    <name type="common">Chinese foxglove</name>
    <dbReference type="NCBI Taxonomy" id="99300"/>
    <lineage>
        <taxon>Eukaryota</taxon>
        <taxon>Viridiplantae</taxon>
        <taxon>Streptophyta</taxon>
        <taxon>Embryophyta</taxon>
        <taxon>Tracheophyta</taxon>
        <taxon>Spermatophyta</taxon>
        <taxon>Magnoliopsida</taxon>
        <taxon>eudicotyledons</taxon>
        <taxon>Gunneridae</taxon>
        <taxon>Pentapetalae</taxon>
        <taxon>asterids</taxon>
        <taxon>lamiids</taxon>
        <taxon>Lamiales</taxon>
        <taxon>Orobanchaceae</taxon>
        <taxon>Rehmannieae</taxon>
        <taxon>Rehmannia</taxon>
    </lineage>
</organism>
<comment type="subcellular location">
    <subcellularLocation>
        <location evidence="1">Nucleus</location>
    </subcellularLocation>
</comment>
<comment type="caution">
    <text evidence="4">The sequence shown here is derived from an EMBL/GenBank/DDBJ whole genome shotgun (WGS) entry which is preliminary data.</text>
</comment>
<dbReference type="EMBL" id="JABTTQ020000009">
    <property type="protein sequence ID" value="KAK6149522.1"/>
    <property type="molecule type" value="Genomic_DNA"/>
</dbReference>
<name>A0ABR0WPQ6_REHGL</name>
<dbReference type="Pfam" id="PF06203">
    <property type="entry name" value="CCT"/>
    <property type="match status" value="1"/>
</dbReference>
<protein>
    <recommendedName>
        <fullName evidence="3">CCT domain-containing protein</fullName>
    </recommendedName>
</protein>
<keyword evidence="2" id="KW-0539">Nucleus</keyword>
<dbReference type="PANTHER" id="PTHR31319:SF110">
    <property type="entry name" value="CCT MOTIF FAMILY PROTEIN"/>
    <property type="match status" value="1"/>
</dbReference>
<reference evidence="4 5" key="1">
    <citation type="journal article" date="2021" name="Comput. Struct. Biotechnol. J.">
        <title>De novo genome assembly of the potent medicinal plant Rehmannia glutinosa using nanopore technology.</title>
        <authorList>
            <person name="Ma L."/>
            <person name="Dong C."/>
            <person name="Song C."/>
            <person name="Wang X."/>
            <person name="Zheng X."/>
            <person name="Niu Y."/>
            <person name="Chen S."/>
            <person name="Feng W."/>
        </authorList>
    </citation>
    <scope>NUCLEOTIDE SEQUENCE [LARGE SCALE GENOMIC DNA]</scope>
    <source>
        <strain evidence="4">DH-2019</strain>
    </source>
</reference>
<dbReference type="InterPro" id="IPR010402">
    <property type="entry name" value="CCT_domain"/>
</dbReference>
<feature type="domain" description="CCT" evidence="3">
    <location>
        <begin position="108"/>
        <end position="129"/>
    </location>
</feature>
<evidence type="ECO:0000256" key="1">
    <source>
        <dbReference type="ARBA" id="ARBA00004123"/>
    </source>
</evidence>
<dbReference type="Proteomes" id="UP001318860">
    <property type="component" value="Unassembled WGS sequence"/>
</dbReference>
<sequence length="185" mass="20966">MAASIPHQYYCSDYSNDNQFCSFPLSATRSTDVMISEETSVHMFNNNGAIINTVPLMKCDINSSPVSVGSFSEQFGVSDGMGTVPQMSEIETGFAVCDDRHQVFEPGEYACRKTLADKRVRVRGRFAKNNEHEPSQEEILTHHNTCNYHEQNNLSYEDTFQMKLEEDYWLQTAMANLVHLPYLGS</sequence>
<keyword evidence="5" id="KW-1185">Reference proteome</keyword>
<gene>
    <name evidence="4" type="ORF">DH2020_017047</name>
</gene>
<proteinExistence type="predicted"/>
<dbReference type="PANTHER" id="PTHR31319">
    <property type="entry name" value="ZINC FINGER PROTEIN CONSTANS-LIKE 4"/>
    <property type="match status" value="1"/>
</dbReference>
<evidence type="ECO:0000313" key="5">
    <source>
        <dbReference type="Proteomes" id="UP001318860"/>
    </source>
</evidence>